<evidence type="ECO:0000259" key="18">
    <source>
        <dbReference type="Pfam" id="PF02714"/>
    </source>
</evidence>
<evidence type="ECO:0000313" key="25">
    <source>
        <dbReference type="EMBL" id="PWY94938.1"/>
    </source>
</evidence>
<feature type="domain" description="Glycogen debranching enzyme central" evidence="23">
    <location>
        <begin position="740"/>
        <end position="983"/>
    </location>
</feature>
<evidence type="ECO:0000256" key="12">
    <source>
        <dbReference type="ARBA" id="ARBA00023056"/>
    </source>
</evidence>
<keyword evidence="11" id="KW-0378">Hydrolase</keyword>
<feature type="transmembrane region" description="Helical" evidence="17">
    <location>
        <begin position="2277"/>
        <end position="2296"/>
    </location>
</feature>
<evidence type="ECO:0000256" key="3">
    <source>
        <dbReference type="ARBA" id="ARBA00003530"/>
    </source>
</evidence>
<evidence type="ECO:0000256" key="7">
    <source>
        <dbReference type="ARBA" id="ARBA00020723"/>
    </source>
</evidence>
<dbReference type="InterPro" id="IPR029436">
    <property type="entry name" value="AGL_euk_N"/>
</dbReference>
<evidence type="ECO:0000256" key="4">
    <source>
        <dbReference type="ARBA" id="ARBA00004496"/>
    </source>
</evidence>
<keyword evidence="10" id="KW-0808">Transferase</keyword>
<name>A0A317XDF5_9EURO</name>
<dbReference type="FunFam" id="3.20.20.80:FF:000242">
    <property type="entry name" value="Glycogen debranching enzyme Gdb1, putative"/>
    <property type="match status" value="1"/>
</dbReference>
<feature type="domain" description="Eukaryotic glycogen debranching enzyme N-terminal" evidence="21">
    <location>
        <begin position="37"/>
        <end position="132"/>
    </location>
</feature>
<keyword evidence="9" id="KW-0328">Glycosyltransferase</keyword>
<feature type="transmembrane region" description="Helical" evidence="17">
    <location>
        <begin position="2210"/>
        <end position="2228"/>
    </location>
</feature>
<keyword evidence="17" id="KW-1133">Transmembrane helix</keyword>
<comment type="catalytic activity">
    <reaction evidence="2">
        <text>Hydrolysis of (1-&gt;6)-alpha-D-glucosidic branch linkages in glycogen phosphorylase limit dextrin.</text>
        <dbReference type="EC" id="3.2.1.33"/>
    </reaction>
</comment>
<accession>A0A317XDF5</accession>
<dbReference type="GO" id="GO:0005737">
    <property type="term" value="C:cytoplasm"/>
    <property type="evidence" value="ECO:0007669"/>
    <property type="project" value="UniProtKB-SubCell"/>
</dbReference>
<dbReference type="GO" id="GO:0005980">
    <property type="term" value="P:glycogen catabolic process"/>
    <property type="evidence" value="ECO:0007669"/>
    <property type="project" value="InterPro"/>
</dbReference>
<evidence type="ECO:0000256" key="15">
    <source>
        <dbReference type="ARBA" id="ARBA00025780"/>
    </source>
</evidence>
<reference evidence="25 26" key="1">
    <citation type="submission" date="2016-12" db="EMBL/GenBank/DDBJ databases">
        <title>The genomes of Aspergillus section Nigri reveals drivers in fungal speciation.</title>
        <authorList>
            <consortium name="DOE Joint Genome Institute"/>
            <person name="Vesth T.C."/>
            <person name="Nybo J."/>
            <person name="Theobald S."/>
            <person name="Brandl J."/>
            <person name="Frisvad J.C."/>
            <person name="Nielsen K.F."/>
            <person name="Lyhne E.K."/>
            <person name="Kogle M.E."/>
            <person name="Kuo A."/>
            <person name="Riley R."/>
            <person name="Clum A."/>
            <person name="Nolan M."/>
            <person name="Lipzen A."/>
            <person name="Salamov A."/>
            <person name="Henrissat B."/>
            <person name="Wiebenga A."/>
            <person name="De Vries R.P."/>
            <person name="Grigoriev I.V."/>
            <person name="Mortensen U.H."/>
            <person name="Andersen M.R."/>
            <person name="Baker S.E."/>
        </authorList>
    </citation>
    <scope>NUCLEOTIDE SEQUENCE [LARGE SCALE GENOMIC DNA]</scope>
    <source>
        <strain evidence="25 26">CBS 115572</strain>
    </source>
</reference>
<feature type="transmembrane region" description="Helical" evidence="17">
    <location>
        <begin position="1736"/>
        <end position="1755"/>
    </location>
</feature>
<dbReference type="InterPro" id="IPR003864">
    <property type="entry name" value="CSC1/OSCA1-like_7TM"/>
</dbReference>
<dbReference type="Pfam" id="PF06202">
    <property type="entry name" value="GDE_C"/>
    <property type="match status" value="1"/>
</dbReference>
<evidence type="ECO:0000256" key="13">
    <source>
        <dbReference type="ARBA" id="ARBA00023268"/>
    </source>
</evidence>
<dbReference type="Pfam" id="PF02714">
    <property type="entry name" value="RSN1_7TM"/>
    <property type="match status" value="1"/>
</dbReference>
<feature type="transmembrane region" description="Helical" evidence="17">
    <location>
        <begin position="2184"/>
        <end position="2204"/>
    </location>
</feature>
<keyword evidence="17" id="KW-0472">Membrane</keyword>
<dbReference type="EMBL" id="MSFK01000003">
    <property type="protein sequence ID" value="PWY94938.1"/>
    <property type="molecule type" value="Genomic_DNA"/>
</dbReference>
<dbReference type="InterPro" id="IPR032880">
    <property type="entry name" value="CSC1/OSCA1-like_N"/>
</dbReference>
<dbReference type="Pfam" id="PF14699">
    <property type="entry name" value="hGDE_N"/>
    <property type="match status" value="1"/>
</dbReference>
<sequence length="2397" mass="271011">MSSPQQVYLLPLKDDGSPDVPGGYLYLPPPTDLPYLLRFVIEGSSSICREGKLWVNIPEKGESFSRSAFRSFSLSPDFNKNIQIDVPILCAGSFAFYVTFSPLPEFSVLSTPAPEPTRTPTHYIDVSPRLTLRGQDLPLNALSIFSVISKFMGQYPTDWDKHINGISQRNYNMVHFTPLMKRGASNSPYSIFDQLHFDDAVFPNGEDDVARLIAKMENEYGLLSLTDVVWNHTANNSKWLEEHPDAGYSVKTAPWLEAAFDLDTALLKFGDDLQTLGLPTEFQTVDDLITVMNAMRDHVIAGIRLWEFYVIDVKADARKIVDQWKSSKDIDLTGDKWSQLNLQDYKNWTLKQQASLIRDHGIPTSKQVLGRFSRAIDPQFGAVILTALLGPQKSPTSDTSVVEKDLSKILDEVNLPFYKEYDADVSEIMNQVFNRIKYLRIDDHGPKLGSVTERSPLIETYFTRLPLNDVTKKHDEKALALVNNGWIWNADALRDNAGPDTRAYLRREVIVWGDCVKLRYGSCRDDNPFLWDFMTDYTRLMAKYFSGFRIDNCHSTPLVVAEYLLDEARKVRPNLTVFAELFTGSEEADYIFVKRLGINALIREAMQAWSTGELSRLVHRHGGRPIGSFDLDLPSSGSSHAIASSGIDTGKEKVAHIRPTPVQALFMDCTHDNEMPAQKRTAKDTLPNAALVAMCASAIGSVIGYDEVYPRLVDLVHEHRLYFSDFSESPKIGLDTLNGGIGGIKRLLNDLHTKMGVEGYDETHIHHDGEYITVHRVHPRTRKGVFLIAHTAFPGQDGKSILAPTHLVGTRAKHVGTWTLEVDANETTKDRVLADKSHLRGLPSRVSSIEGTTVEESGKDTTISVLDSFVAGSIALFETSMPSVEHATGLDNYITEGVDHAFSDLSLVDLNFVLYRCEAEERDSSNGQDGVYSIPNYGPLVYAGLQGWWSVLETIIKYNELGHPLCEHLRNGQWALDFVVGRLEKLGQKEEHPALDKPATWLRDKFQAVRELPSFLLPRYFAIIVQVAYNAAWKRGVHLLGPHIQNGQEFIHQLGMVSVQQMGYVNSASLWPTKKVPSLAAGLPHFAVDWARCWGRDVFISLRGLLLCTSRFDDAKEHISAFASVLKHGMIPNLLSSGKLPRYNSRDSVWFFLQSIQDYTEMAPDGLKILDHKVPRRFLPYDDVWFPFDDPRAYSQHSTISEVIQEVFQRHAHGLSFREYNAGTDLDMQMKPEGFQIDVKVDWETGLIFGGSQFNCGTWQDKMGESEKAGNKGVPGTPRDGAAIEITGLLYSALTWVAKLHERGLYQHDGVETENGKSILFKDWASKIRANFERCYYVPLDPKEDAQHDIDSNVINRRGIYKDLYRSGKPYEDYQLRSNFPIAMTVSPDLFTPSKAIAALALADEVLAGPVGMATLDPSDLNYRPDYNNSEDSTDFTTAKGRNYHQGPEWVWQRGFFLRAFLHFDLARRTTLAERTEAYQQVTRRLEGCKRALRESPWKGLTELTNKNGREPVYYVTLTPLTSVVFDRRILPSTKGRGSICIDNPPTIYHRPAQNSCFSSAMSLTQSAAAAMLTVAAVVDSPIDVHEPRWDDQTRGRDLYTQLVISLMVGLGAFFSFCVLRPKWTELYAARRQQRCAASYLPELPDSFFGWIPVLYRITDEQVLESAGLDAFVFLTFLRFAIRFLSTIFFFALVIILPTHYKNTGKSGVPGWDDDDDDTPGGDKDKKKIISDPSYLWMYVIFTYIFTGLAVYMLIQDTNKVIRTRQKYLGSQTSTTDRTIRLSGVPQDLGTEEKIREFMEGLRVGKVETVTLCRDWRELDRLIDERLQLLRNLEWAWTKHLGYKRVKASANALPLIHHQPRGSSIVSEDSERIQLLSENGRDHVTDYAHKRPTVRLWYGPLKLRYKIVDAIDYYEEKLRRLDEEIQVARQKEYPPTEVAFVTMESIAASQMVVQAILDPHPMQLLARLAPAPADVVWKNTYLPRSRRMMQSWFITVVIGFLTVFWSVLLIPVAYLLEYETLHKVFPQLADALVRNPLAKSLVQTGLPTLVLSLLTVAVPYIYNWLSNQQGMMSRGDIELSVISKTFFFSFFNLFLVFTVFGTATTFYGFWENLRDAFKDATTIAFALAKTLENFAPFYINFLCLQGIGLFPFRLLEFGSVAMYPINFLAAKTPRDYAELSTPPIFSYGYSIPQTVLSLIICVVYSVFPSSWLICLFGLIYFTIGKFIYKYQLLYAMDHQQHSTGRAWPMICSRVLMGLMVFQLAMIGVLALRRAITRSLLIVPLLMATVWFSYFFARTYEPLMKFIALKSIDRERPGGGDISPSPSSTFSPPSGLDRDAFPIRIGGQELGLRLKKYVNPSLILPLHDAWLPGRTMVPDLQADLGANETPGNAADESV</sequence>
<feature type="domain" description="CSC1/OSCA1-like 7TM region" evidence="18">
    <location>
        <begin position="1991"/>
        <end position="2268"/>
    </location>
</feature>
<dbReference type="FunFam" id="3.20.20.80:FF:000333">
    <property type="entry name" value="Glycogen debranching enzyme Gdb1, putative (AFU_orthologue AFUA_1G02140)"/>
    <property type="match status" value="1"/>
</dbReference>
<comment type="function">
    <text evidence="3">Multifunctional enzyme acting as 1,4-alpha-D-glucan:1,4-alpha-D-glucan 4-alpha-D-glycosyltransferase and amylo-1,6-glucosidase in glycogen degradation.</text>
</comment>
<dbReference type="SUPFAM" id="SSF48208">
    <property type="entry name" value="Six-hairpin glycosidases"/>
    <property type="match status" value="1"/>
</dbReference>
<dbReference type="Pfam" id="PF14702">
    <property type="entry name" value="hGDE_central"/>
    <property type="match status" value="1"/>
</dbReference>
<dbReference type="Pfam" id="PF14703">
    <property type="entry name" value="PHM7_cyt"/>
    <property type="match status" value="1"/>
</dbReference>
<keyword evidence="13" id="KW-0511">Multifunctional enzyme</keyword>
<feature type="transmembrane region" description="Helical" evidence="17">
    <location>
        <begin position="2046"/>
        <end position="2065"/>
    </location>
</feature>
<keyword evidence="8" id="KW-0963">Cytoplasm</keyword>
<dbReference type="GO" id="GO:0016020">
    <property type="term" value="C:membrane"/>
    <property type="evidence" value="ECO:0007669"/>
    <property type="project" value="InterPro"/>
</dbReference>
<dbReference type="InterPro" id="IPR008928">
    <property type="entry name" value="6-hairpin_glycosidase_sf"/>
</dbReference>
<dbReference type="Pfam" id="PF13967">
    <property type="entry name" value="RSN1_TM"/>
    <property type="match status" value="1"/>
</dbReference>
<feature type="transmembrane region" description="Helical" evidence="17">
    <location>
        <begin position="2086"/>
        <end position="2110"/>
    </location>
</feature>
<dbReference type="FunFam" id="1.50.10.10:FF:000039">
    <property type="entry name" value="Glycogen debranching enzyme Gdb1, putative"/>
    <property type="match status" value="1"/>
</dbReference>
<dbReference type="Proteomes" id="UP000246702">
    <property type="component" value="Unassembled WGS sequence"/>
</dbReference>
<evidence type="ECO:0000256" key="5">
    <source>
        <dbReference type="ARBA" id="ARBA00012560"/>
    </source>
</evidence>
<dbReference type="RefSeq" id="XP_025471699.1">
    <property type="nucleotide sequence ID" value="XM_025615393.1"/>
</dbReference>
<keyword evidence="26" id="KW-1185">Reference proteome</keyword>
<evidence type="ECO:0000259" key="23">
    <source>
        <dbReference type="Pfam" id="PF14702"/>
    </source>
</evidence>
<dbReference type="InterPro" id="IPR012341">
    <property type="entry name" value="6hp_glycosidase-like_sf"/>
</dbReference>
<dbReference type="InterPro" id="IPR017853">
    <property type="entry name" value="GH"/>
</dbReference>
<evidence type="ECO:0000256" key="6">
    <source>
        <dbReference type="ARBA" id="ARBA00012778"/>
    </source>
</evidence>
<dbReference type="GO" id="GO:0004134">
    <property type="term" value="F:4-alpha-glucanotransferase activity"/>
    <property type="evidence" value="ECO:0007669"/>
    <property type="project" value="UniProtKB-EC"/>
</dbReference>
<dbReference type="STRING" id="1450535.A0A317XDF5"/>
<evidence type="ECO:0000259" key="24">
    <source>
        <dbReference type="Pfam" id="PF14703"/>
    </source>
</evidence>
<proteinExistence type="inferred from homology"/>
<dbReference type="SUPFAM" id="SSF51445">
    <property type="entry name" value="(Trans)glycosidases"/>
    <property type="match status" value="1"/>
</dbReference>
<evidence type="ECO:0000259" key="20">
    <source>
        <dbReference type="Pfam" id="PF13967"/>
    </source>
</evidence>
<protein>
    <recommendedName>
        <fullName evidence="7">Glycogen debranching enzyme</fullName>
        <ecNumber evidence="5">2.4.1.25</ecNumber>
        <ecNumber evidence="6">3.2.1.33</ecNumber>
    </recommendedName>
    <alternativeName>
        <fullName evidence="16">Glycogen debrancher</fullName>
    </alternativeName>
</protein>
<evidence type="ECO:0000256" key="17">
    <source>
        <dbReference type="SAM" id="Phobius"/>
    </source>
</evidence>
<dbReference type="InterPro" id="IPR032788">
    <property type="entry name" value="AGL_central"/>
</dbReference>
<evidence type="ECO:0000256" key="1">
    <source>
        <dbReference type="ARBA" id="ARBA00000439"/>
    </source>
</evidence>
<feature type="domain" description="Glycogen debranching enzyme C-terminal" evidence="19">
    <location>
        <begin position="1066"/>
        <end position="1509"/>
    </location>
</feature>
<comment type="similarity">
    <text evidence="15">Belongs to the glycogen debranching enzyme family.</text>
</comment>
<comment type="subcellular location">
    <subcellularLocation>
        <location evidence="4">Cytoplasm</location>
    </subcellularLocation>
</comment>
<dbReference type="CDD" id="cd11327">
    <property type="entry name" value="AmyAc_Glg_debranch_2"/>
    <property type="match status" value="1"/>
</dbReference>
<dbReference type="EC" id="2.4.1.25" evidence="5"/>
<dbReference type="InterPro" id="IPR032792">
    <property type="entry name" value="AGL_glucanoTrfase"/>
</dbReference>
<comment type="caution">
    <text evidence="25">The sequence shown here is derived from an EMBL/GenBank/DDBJ whole genome shotgun (WGS) entry which is preliminary data.</text>
</comment>
<evidence type="ECO:0000256" key="9">
    <source>
        <dbReference type="ARBA" id="ARBA00022676"/>
    </source>
</evidence>
<dbReference type="InterPro" id="IPR032790">
    <property type="entry name" value="GDE_C"/>
</dbReference>
<dbReference type="GO" id="GO:0005978">
    <property type="term" value="P:glycogen biosynthetic process"/>
    <property type="evidence" value="ECO:0007669"/>
    <property type="project" value="UniProtKB-KW"/>
</dbReference>
<feature type="domain" description="CSC1/OSCA1-like N-terminal transmembrane" evidence="20">
    <location>
        <begin position="1599"/>
        <end position="1756"/>
    </location>
</feature>
<evidence type="ECO:0000256" key="8">
    <source>
        <dbReference type="ARBA" id="ARBA00022490"/>
    </source>
</evidence>
<feature type="transmembrane region" description="Helical" evidence="17">
    <location>
        <begin position="1992"/>
        <end position="2016"/>
    </location>
</feature>
<evidence type="ECO:0000259" key="19">
    <source>
        <dbReference type="Pfam" id="PF06202"/>
    </source>
</evidence>
<keyword evidence="17" id="KW-0812">Transmembrane</keyword>
<keyword evidence="14" id="KW-0326">Glycosidase</keyword>
<dbReference type="PANTHER" id="PTHR10569:SF2">
    <property type="entry name" value="GLYCOGEN DEBRANCHING ENZYME"/>
    <property type="match status" value="1"/>
</dbReference>
<dbReference type="GO" id="GO:0004135">
    <property type="term" value="F:amylo-alpha-1,6-glucosidase activity"/>
    <property type="evidence" value="ECO:0007669"/>
    <property type="project" value="UniProtKB-EC"/>
</dbReference>
<dbReference type="Gene3D" id="1.50.10.10">
    <property type="match status" value="1"/>
</dbReference>
<feature type="domain" description="Glycogen debranching enzyme glucanotransferase" evidence="22">
    <location>
        <begin position="136"/>
        <end position="575"/>
    </location>
</feature>
<dbReference type="PANTHER" id="PTHR10569">
    <property type="entry name" value="GLYCOGEN DEBRANCHING ENZYME"/>
    <property type="match status" value="1"/>
</dbReference>
<dbReference type="Gene3D" id="3.20.20.80">
    <property type="entry name" value="Glycosidases"/>
    <property type="match status" value="2"/>
</dbReference>
<evidence type="ECO:0000259" key="21">
    <source>
        <dbReference type="Pfam" id="PF14699"/>
    </source>
</evidence>
<dbReference type="Pfam" id="PF14701">
    <property type="entry name" value="hDGE_amylase"/>
    <property type="match status" value="1"/>
</dbReference>
<evidence type="ECO:0000256" key="14">
    <source>
        <dbReference type="ARBA" id="ARBA00023295"/>
    </source>
</evidence>
<evidence type="ECO:0000313" key="26">
    <source>
        <dbReference type="Proteomes" id="UP000246702"/>
    </source>
</evidence>
<dbReference type="OrthoDB" id="10248904at2759"/>
<dbReference type="InterPro" id="IPR027815">
    <property type="entry name" value="CSC1/OSCA1-like_cyt"/>
</dbReference>
<gene>
    <name evidence="25" type="ORF">BO94DRAFT_581287</name>
</gene>
<feature type="transmembrane region" description="Helical" evidence="17">
    <location>
        <begin position="1680"/>
        <end position="1701"/>
    </location>
</feature>
<evidence type="ECO:0000256" key="2">
    <source>
        <dbReference type="ARBA" id="ARBA00000927"/>
    </source>
</evidence>
<evidence type="ECO:0000256" key="16">
    <source>
        <dbReference type="ARBA" id="ARBA00031477"/>
    </source>
</evidence>
<dbReference type="EC" id="3.2.1.33" evidence="6"/>
<evidence type="ECO:0000256" key="11">
    <source>
        <dbReference type="ARBA" id="ARBA00022801"/>
    </source>
</evidence>
<feature type="transmembrane region" description="Helical" evidence="17">
    <location>
        <begin position="2249"/>
        <end position="2271"/>
    </location>
</feature>
<comment type="catalytic activity">
    <reaction evidence="1">
        <text>Transfers a segment of a (1-&gt;4)-alpha-D-glucan to a new position in an acceptor, which may be glucose or a (1-&gt;4)-alpha-D-glucan.</text>
        <dbReference type="EC" id="2.4.1.25"/>
    </reaction>
</comment>
<evidence type="ECO:0000256" key="10">
    <source>
        <dbReference type="ARBA" id="ARBA00022679"/>
    </source>
</evidence>
<organism evidence="25 26">
    <name type="scientific">Aspergillus sclerotioniger CBS 115572</name>
    <dbReference type="NCBI Taxonomy" id="1450535"/>
    <lineage>
        <taxon>Eukaryota</taxon>
        <taxon>Fungi</taxon>
        <taxon>Dikarya</taxon>
        <taxon>Ascomycota</taxon>
        <taxon>Pezizomycotina</taxon>
        <taxon>Eurotiomycetes</taxon>
        <taxon>Eurotiomycetidae</taxon>
        <taxon>Eurotiales</taxon>
        <taxon>Aspergillaceae</taxon>
        <taxon>Aspergillus</taxon>
        <taxon>Aspergillus subgen. Circumdati</taxon>
    </lineage>
</organism>
<keyword evidence="12" id="KW-0320">Glycogen biosynthesis</keyword>
<evidence type="ECO:0000259" key="22">
    <source>
        <dbReference type="Pfam" id="PF14701"/>
    </source>
</evidence>
<feature type="transmembrane region" description="Helical" evidence="17">
    <location>
        <begin position="2137"/>
        <end position="2163"/>
    </location>
</feature>
<dbReference type="GeneID" id="37117536"/>
<feature type="transmembrane region" description="Helical" evidence="17">
    <location>
        <begin position="1599"/>
        <end position="1620"/>
    </location>
</feature>
<dbReference type="InterPro" id="IPR010401">
    <property type="entry name" value="AGL/Gdb1"/>
</dbReference>
<feature type="domain" description="CSC1/OSCA1-like cytosolic" evidence="24">
    <location>
        <begin position="1777"/>
        <end position="1979"/>
    </location>
</feature>